<dbReference type="EMBL" id="MNCJ02000322">
    <property type="protein sequence ID" value="KAF5799634.1"/>
    <property type="molecule type" value="Genomic_DNA"/>
</dbReference>
<reference evidence="1" key="2">
    <citation type="submission" date="2020-06" db="EMBL/GenBank/DDBJ databases">
        <title>Helianthus annuus Genome sequencing and assembly Release 2.</title>
        <authorList>
            <person name="Gouzy J."/>
            <person name="Langlade N."/>
            <person name="Munos S."/>
        </authorList>
    </citation>
    <scope>NUCLEOTIDE SEQUENCE</scope>
    <source>
        <tissue evidence="1">Leaves</tissue>
    </source>
</reference>
<evidence type="ECO:0000313" key="1">
    <source>
        <dbReference type="EMBL" id="KAF5799634.1"/>
    </source>
</evidence>
<keyword evidence="2" id="KW-1185">Reference proteome</keyword>
<protein>
    <submittedName>
        <fullName evidence="1">Uncharacterized protein</fullName>
    </submittedName>
</protein>
<dbReference type="Proteomes" id="UP000215914">
    <property type="component" value="Unassembled WGS sequence"/>
</dbReference>
<name>A0A9K3INC2_HELAN</name>
<organism evidence="1 2">
    <name type="scientific">Helianthus annuus</name>
    <name type="common">Common sunflower</name>
    <dbReference type="NCBI Taxonomy" id="4232"/>
    <lineage>
        <taxon>Eukaryota</taxon>
        <taxon>Viridiplantae</taxon>
        <taxon>Streptophyta</taxon>
        <taxon>Embryophyta</taxon>
        <taxon>Tracheophyta</taxon>
        <taxon>Spermatophyta</taxon>
        <taxon>Magnoliopsida</taxon>
        <taxon>eudicotyledons</taxon>
        <taxon>Gunneridae</taxon>
        <taxon>Pentapetalae</taxon>
        <taxon>asterids</taxon>
        <taxon>campanulids</taxon>
        <taxon>Asterales</taxon>
        <taxon>Asteraceae</taxon>
        <taxon>Asteroideae</taxon>
        <taxon>Heliantheae alliance</taxon>
        <taxon>Heliantheae</taxon>
        <taxon>Helianthus</taxon>
    </lineage>
</organism>
<sequence length="72" mass="8878">MPNLHMNAMPRCVQNSSQVPDVFNLFWLYICSYLWQLSLYLTVHPHQLQKVPTPIYHFFRHRQRIEYRVFDI</sequence>
<gene>
    <name evidence="1" type="ORF">HanXRQr2_Chr07g0306701</name>
</gene>
<dbReference type="AlphaFoldDB" id="A0A9K3INC2"/>
<evidence type="ECO:0000313" key="2">
    <source>
        <dbReference type="Proteomes" id="UP000215914"/>
    </source>
</evidence>
<proteinExistence type="predicted"/>
<reference evidence="1" key="1">
    <citation type="journal article" date="2017" name="Nature">
        <title>The sunflower genome provides insights into oil metabolism, flowering and Asterid evolution.</title>
        <authorList>
            <person name="Badouin H."/>
            <person name="Gouzy J."/>
            <person name="Grassa C.J."/>
            <person name="Murat F."/>
            <person name="Staton S.E."/>
            <person name="Cottret L."/>
            <person name="Lelandais-Briere C."/>
            <person name="Owens G.L."/>
            <person name="Carrere S."/>
            <person name="Mayjonade B."/>
            <person name="Legrand L."/>
            <person name="Gill N."/>
            <person name="Kane N.C."/>
            <person name="Bowers J.E."/>
            <person name="Hubner S."/>
            <person name="Bellec A."/>
            <person name="Berard A."/>
            <person name="Berges H."/>
            <person name="Blanchet N."/>
            <person name="Boniface M.C."/>
            <person name="Brunel D."/>
            <person name="Catrice O."/>
            <person name="Chaidir N."/>
            <person name="Claudel C."/>
            <person name="Donnadieu C."/>
            <person name="Faraut T."/>
            <person name="Fievet G."/>
            <person name="Helmstetter N."/>
            <person name="King M."/>
            <person name="Knapp S.J."/>
            <person name="Lai Z."/>
            <person name="Le Paslier M.C."/>
            <person name="Lippi Y."/>
            <person name="Lorenzon L."/>
            <person name="Mandel J.R."/>
            <person name="Marage G."/>
            <person name="Marchand G."/>
            <person name="Marquand E."/>
            <person name="Bret-Mestries E."/>
            <person name="Morien E."/>
            <person name="Nambeesan S."/>
            <person name="Nguyen T."/>
            <person name="Pegot-Espagnet P."/>
            <person name="Pouilly N."/>
            <person name="Raftis F."/>
            <person name="Sallet E."/>
            <person name="Schiex T."/>
            <person name="Thomas J."/>
            <person name="Vandecasteele C."/>
            <person name="Vares D."/>
            <person name="Vear F."/>
            <person name="Vautrin S."/>
            <person name="Crespi M."/>
            <person name="Mangin B."/>
            <person name="Burke J.M."/>
            <person name="Salse J."/>
            <person name="Munos S."/>
            <person name="Vincourt P."/>
            <person name="Rieseberg L.H."/>
            <person name="Langlade N.B."/>
        </authorList>
    </citation>
    <scope>NUCLEOTIDE SEQUENCE</scope>
    <source>
        <tissue evidence="1">Leaves</tissue>
    </source>
</reference>
<comment type="caution">
    <text evidence="1">The sequence shown here is derived from an EMBL/GenBank/DDBJ whole genome shotgun (WGS) entry which is preliminary data.</text>
</comment>
<accession>A0A9K3INC2</accession>
<dbReference type="Gramene" id="mRNA:HanXRQr2_Chr07g0306701">
    <property type="protein sequence ID" value="mRNA:HanXRQr2_Chr07g0306701"/>
    <property type="gene ID" value="HanXRQr2_Chr07g0306701"/>
</dbReference>